<dbReference type="InterPro" id="IPR022121">
    <property type="entry name" value="Peptidase_M73_camelysin"/>
</dbReference>
<dbReference type="EMBL" id="JAJOMB010000001">
    <property type="protein sequence ID" value="MCD5309330.1"/>
    <property type="molecule type" value="Genomic_DNA"/>
</dbReference>
<protein>
    <submittedName>
        <fullName evidence="2">CalY family protein</fullName>
    </submittedName>
</protein>
<dbReference type="AlphaFoldDB" id="A0A9X1N8Y3"/>
<keyword evidence="3" id="KW-1185">Reference proteome</keyword>
<evidence type="ECO:0000256" key="1">
    <source>
        <dbReference type="SAM" id="SignalP"/>
    </source>
</evidence>
<reference evidence="2" key="1">
    <citation type="submission" date="2021-11" db="EMBL/GenBank/DDBJ databases">
        <title>Streptomyces corallinus and Kineosporia corallina sp. nov., two new coral-derived marine actinobacteria.</title>
        <authorList>
            <person name="Buangrab K."/>
            <person name="Sutthacheep M."/>
            <person name="Yeemin T."/>
            <person name="Harunari E."/>
            <person name="Igarashi Y."/>
            <person name="Sripreechasak P."/>
            <person name="Kanchanasin P."/>
            <person name="Tanasupawat S."/>
            <person name="Phongsopitanun W."/>
        </authorList>
    </citation>
    <scope>NUCLEOTIDE SEQUENCE</scope>
    <source>
        <strain evidence="2">JCM 31032</strain>
    </source>
</reference>
<dbReference type="Pfam" id="PF12389">
    <property type="entry name" value="Peptidase_M73"/>
    <property type="match status" value="1"/>
</dbReference>
<dbReference type="RefSeq" id="WP_231438258.1">
    <property type="nucleotide sequence ID" value="NZ_JAJOMB010000001.1"/>
</dbReference>
<keyword evidence="1" id="KW-0732">Signal</keyword>
<comment type="caution">
    <text evidence="2">The sequence shown here is derived from an EMBL/GenBank/DDBJ whole genome shotgun (WGS) entry which is preliminary data.</text>
</comment>
<feature type="chain" id="PRO_5040922035" evidence="1">
    <location>
        <begin position="27"/>
        <end position="205"/>
    </location>
</feature>
<organism evidence="2 3">
    <name type="scientific">Kineosporia babensis</name>
    <dbReference type="NCBI Taxonomy" id="499548"/>
    <lineage>
        <taxon>Bacteria</taxon>
        <taxon>Bacillati</taxon>
        <taxon>Actinomycetota</taxon>
        <taxon>Actinomycetes</taxon>
        <taxon>Kineosporiales</taxon>
        <taxon>Kineosporiaceae</taxon>
        <taxon>Kineosporia</taxon>
    </lineage>
</organism>
<name>A0A9X1N8Y3_9ACTN</name>
<accession>A0A9X1N8Y3</accession>
<evidence type="ECO:0000313" key="2">
    <source>
        <dbReference type="EMBL" id="MCD5309330.1"/>
    </source>
</evidence>
<proteinExistence type="predicted"/>
<sequence length="205" mass="20484">MKLGLTTMTGKLVASVAVLGSAAAVASLGTFGTFTSSTDAATTVATGTVAIALGTPGSAANRLTIGASGLVPGDTMQRAVDLSNTGNQNLASIVLTTTATTSSVLNTDATNGLQLKIESCPTAWTEGGTAPAYTYTCTGATTKLNATGVIQTNQALTGLSALTANGTDHLLVTLSLPQTADNTFQTKSSTINFNFLGTQRVGTSK</sequence>
<feature type="signal peptide" evidence="1">
    <location>
        <begin position="1"/>
        <end position="26"/>
    </location>
</feature>
<gene>
    <name evidence="2" type="ORF">LR394_00350</name>
</gene>
<evidence type="ECO:0000313" key="3">
    <source>
        <dbReference type="Proteomes" id="UP001138997"/>
    </source>
</evidence>
<dbReference type="Proteomes" id="UP001138997">
    <property type="component" value="Unassembled WGS sequence"/>
</dbReference>